<proteinExistence type="predicted"/>
<keyword evidence="2" id="KW-1185">Reference proteome</keyword>
<evidence type="ECO:0000313" key="2">
    <source>
        <dbReference type="Proteomes" id="UP001157502"/>
    </source>
</evidence>
<name>A0ACC2GCX9_DALPE</name>
<dbReference type="EMBL" id="CM055741">
    <property type="protein sequence ID" value="KAJ8001392.1"/>
    <property type="molecule type" value="Genomic_DNA"/>
</dbReference>
<comment type="caution">
    <text evidence="1">The sequence shown here is derived from an EMBL/GenBank/DDBJ whole genome shotgun (WGS) entry which is preliminary data.</text>
</comment>
<sequence length="218" mass="24741">MLAVSALASGFAEDKINSQIITTIITTHMFGKVLPRIFIPAMFKLEVIGPECNAGHSHEDDTDVIDRDPNMSTRFMTMDVVICRLAHLNHIIKKEEEVCSSVVKKTRKSVVVWTTKNKKKLYELLLLLMEMAASSIKTFDGRRNLSRHRMNHTTENSHHCAVCDRCFLRLQHLKVHQRTHSGEKPHYCSACGKGFTKGRLLRTQQQLHAIEGADVGTY</sequence>
<reference evidence="1" key="1">
    <citation type="submission" date="2021-05" db="EMBL/GenBank/DDBJ databases">
        <authorList>
            <person name="Pan Q."/>
            <person name="Jouanno E."/>
            <person name="Zahm M."/>
            <person name="Klopp C."/>
            <person name="Cabau C."/>
            <person name="Louis A."/>
            <person name="Berthelot C."/>
            <person name="Parey E."/>
            <person name="Roest Crollius H."/>
            <person name="Montfort J."/>
            <person name="Robinson-Rechavi M."/>
            <person name="Bouchez O."/>
            <person name="Lampietro C."/>
            <person name="Lopez Roques C."/>
            <person name="Donnadieu C."/>
            <person name="Postlethwait J."/>
            <person name="Bobe J."/>
            <person name="Dillon D."/>
            <person name="Chandos A."/>
            <person name="von Hippel F."/>
            <person name="Guiguen Y."/>
        </authorList>
    </citation>
    <scope>NUCLEOTIDE SEQUENCE</scope>
    <source>
        <strain evidence="1">YG-Jan2019</strain>
    </source>
</reference>
<protein>
    <submittedName>
        <fullName evidence="1">Uncharacterized protein</fullName>
    </submittedName>
</protein>
<accession>A0ACC2GCX9</accession>
<dbReference type="Proteomes" id="UP001157502">
    <property type="component" value="Chromosome 14"/>
</dbReference>
<organism evidence="1 2">
    <name type="scientific">Dallia pectoralis</name>
    <name type="common">Alaska blackfish</name>
    <dbReference type="NCBI Taxonomy" id="75939"/>
    <lineage>
        <taxon>Eukaryota</taxon>
        <taxon>Metazoa</taxon>
        <taxon>Chordata</taxon>
        <taxon>Craniata</taxon>
        <taxon>Vertebrata</taxon>
        <taxon>Euteleostomi</taxon>
        <taxon>Actinopterygii</taxon>
        <taxon>Neopterygii</taxon>
        <taxon>Teleostei</taxon>
        <taxon>Protacanthopterygii</taxon>
        <taxon>Esociformes</taxon>
        <taxon>Umbridae</taxon>
        <taxon>Dallia</taxon>
    </lineage>
</organism>
<gene>
    <name evidence="1" type="ORF">DPEC_G00169040</name>
</gene>
<evidence type="ECO:0000313" key="1">
    <source>
        <dbReference type="EMBL" id="KAJ8001392.1"/>
    </source>
</evidence>